<dbReference type="RefSeq" id="WP_005811807.1">
    <property type="nucleotide sequence ID" value="NZ_CABJEQ010000025.1"/>
</dbReference>
<organism evidence="1 2">
    <name type="scientific">Bacteroides fragilis</name>
    <dbReference type="NCBI Taxonomy" id="817"/>
    <lineage>
        <taxon>Bacteria</taxon>
        <taxon>Pseudomonadati</taxon>
        <taxon>Bacteroidota</taxon>
        <taxon>Bacteroidia</taxon>
        <taxon>Bacteroidales</taxon>
        <taxon>Bacteroidaceae</taxon>
        <taxon>Bacteroides</taxon>
    </lineage>
</organism>
<gene>
    <name evidence="1" type="ORF">DW228_09635</name>
</gene>
<dbReference type="SUPFAM" id="SSF50969">
    <property type="entry name" value="YVTN repeat-like/Quinoprotein amine dehydrogenase"/>
    <property type="match status" value="1"/>
</dbReference>
<name>A0A396C1U3_BACFG</name>
<dbReference type="PROSITE" id="PS51257">
    <property type="entry name" value="PROKAR_LIPOPROTEIN"/>
    <property type="match status" value="1"/>
</dbReference>
<evidence type="ECO:0000313" key="1">
    <source>
        <dbReference type="EMBL" id="RHH12030.1"/>
    </source>
</evidence>
<accession>A0A396C1U3</accession>
<evidence type="ECO:0000313" key="2">
    <source>
        <dbReference type="Proteomes" id="UP000266644"/>
    </source>
</evidence>
<sequence>MKTSIIYWGIICFIFLSCSQSSSKKDVTEIVITNSVPELSLTHDSLTAINEIGIGDIAVADTFLMILQPDKEDILNVYSLPTLRFAGACQKMGGGPNEIVYPAPFTQSFKKKGEICTVMRSYQKFTALLNLTQSLAERQTVYDEKYTYQKPVGQESFRRSSITYLLGDSILLLNENPGMRSAEEEANDLFEVYDYRQDKIVRSFYASDFPDIVKNINGGSTFWSTRQAIRSDCRKLAIAYRLFNIINIVDIPTGKVKILYTGGEKPNWEKAIGTPKEHYSKLQCDEKYIWAMTTDHTDPSHLYSKLEVYDWDGNYLHKINLDQPILMFALDNKHGYMYAVTTDDELIRYNTQELLSRLPQ</sequence>
<dbReference type="Proteomes" id="UP000266644">
    <property type="component" value="Unassembled WGS sequence"/>
</dbReference>
<dbReference type="EMBL" id="QRJE01000013">
    <property type="protein sequence ID" value="RHH12030.1"/>
    <property type="molecule type" value="Genomic_DNA"/>
</dbReference>
<comment type="caution">
    <text evidence="1">The sequence shown here is derived from an EMBL/GenBank/DDBJ whole genome shotgun (WGS) entry which is preliminary data.</text>
</comment>
<proteinExistence type="predicted"/>
<protein>
    <submittedName>
        <fullName evidence="1">Uncharacterized protein</fullName>
    </submittedName>
</protein>
<reference evidence="1 2" key="1">
    <citation type="submission" date="2018-08" db="EMBL/GenBank/DDBJ databases">
        <title>A genome reference for cultivated species of the human gut microbiota.</title>
        <authorList>
            <person name="Zou Y."/>
            <person name="Xue W."/>
            <person name="Luo G."/>
        </authorList>
    </citation>
    <scope>NUCLEOTIDE SEQUENCE [LARGE SCALE GENOMIC DNA]</scope>
    <source>
        <strain evidence="1 2">AM18-6</strain>
    </source>
</reference>
<dbReference type="InterPro" id="IPR011044">
    <property type="entry name" value="Quino_amine_DH_bsu"/>
</dbReference>
<dbReference type="Pfam" id="PF15869">
    <property type="entry name" value="TolB_like"/>
    <property type="match status" value="1"/>
</dbReference>
<dbReference type="AlphaFoldDB" id="A0A396C1U3"/>